<evidence type="ECO:0000256" key="17">
    <source>
        <dbReference type="SAM" id="MobiDB-lite"/>
    </source>
</evidence>
<evidence type="ECO:0000256" key="1">
    <source>
        <dbReference type="ARBA" id="ARBA00004141"/>
    </source>
</evidence>
<dbReference type="PROSITE" id="PS00428">
    <property type="entry name" value="FTSW_RODA_SPOVE"/>
    <property type="match status" value="1"/>
</dbReference>
<dbReference type="Proteomes" id="UP000077881">
    <property type="component" value="Unassembled WGS sequence"/>
</dbReference>
<dbReference type="GO" id="GO:0005886">
    <property type="term" value="C:plasma membrane"/>
    <property type="evidence" value="ECO:0007669"/>
    <property type="project" value="TreeGrafter"/>
</dbReference>
<dbReference type="GO" id="GO:0008360">
    <property type="term" value="P:regulation of cell shape"/>
    <property type="evidence" value="ECO:0007669"/>
    <property type="project" value="UniProtKB-KW"/>
</dbReference>
<keyword evidence="5" id="KW-0133">Cell shape</keyword>
<keyword evidence="20" id="KW-1185">Reference proteome</keyword>
<dbReference type="AlphaFoldDB" id="A0A177ZYL8"/>
<feature type="transmembrane region" description="Helical" evidence="18">
    <location>
        <begin position="120"/>
        <end position="136"/>
    </location>
</feature>
<dbReference type="InterPro" id="IPR018365">
    <property type="entry name" value="Cell_cycle_FtsW-rel_CS"/>
</dbReference>
<evidence type="ECO:0000256" key="14">
    <source>
        <dbReference type="ARBA" id="ARBA00044770"/>
    </source>
</evidence>
<evidence type="ECO:0000256" key="2">
    <source>
        <dbReference type="ARBA" id="ARBA00022676"/>
    </source>
</evidence>
<feature type="transmembrane region" description="Helical" evidence="18">
    <location>
        <begin position="285"/>
        <end position="306"/>
    </location>
</feature>
<keyword evidence="7 18" id="KW-1133">Transmembrane helix</keyword>
<dbReference type="GO" id="GO:0009252">
    <property type="term" value="P:peptidoglycan biosynthetic process"/>
    <property type="evidence" value="ECO:0007669"/>
    <property type="project" value="UniProtKB-KW"/>
</dbReference>
<evidence type="ECO:0000256" key="13">
    <source>
        <dbReference type="ARBA" id="ARBA00041418"/>
    </source>
</evidence>
<dbReference type="PANTHER" id="PTHR30474:SF2">
    <property type="entry name" value="PEPTIDOGLYCAN GLYCOSYLTRANSFERASE FTSW-RELATED"/>
    <property type="match status" value="1"/>
</dbReference>
<evidence type="ECO:0000256" key="16">
    <source>
        <dbReference type="ARBA" id="ARBA00049966"/>
    </source>
</evidence>
<feature type="transmembrane region" description="Helical" evidence="18">
    <location>
        <begin position="143"/>
        <end position="163"/>
    </location>
</feature>
<evidence type="ECO:0000256" key="15">
    <source>
        <dbReference type="ARBA" id="ARBA00049902"/>
    </source>
</evidence>
<evidence type="ECO:0000256" key="9">
    <source>
        <dbReference type="ARBA" id="ARBA00032370"/>
    </source>
</evidence>
<comment type="function">
    <text evidence="16">Peptidoglycan polymerase that is essential for cell division.</text>
</comment>
<keyword evidence="2" id="KW-0328">Glycosyltransferase</keyword>
<feature type="transmembrane region" description="Helical" evidence="18">
    <location>
        <begin position="194"/>
        <end position="213"/>
    </location>
</feature>
<dbReference type="GO" id="GO:0032153">
    <property type="term" value="C:cell division site"/>
    <property type="evidence" value="ECO:0007669"/>
    <property type="project" value="TreeGrafter"/>
</dbReference>
<keyword evidence="19" id="KW-0132">Cell division</keyword>
<accession>A0A177ZYL8</accession>
<evidence type="ECO:0000256" key="4">
    <source>
        <dbReference type="ARBA" id="ARBA00022692"/>
    </source>
</evidence>
<feature type="transmembrane region" description="Helical" evidence="18">
    <location>
        <begin position="52"/>
        <end position="70"/>
    </location>
</feature>
<dbReference type="PATRIC" id="fig|217031.6.peg.1545"/>
<evidence type="ECO:0000313" key="19">
    <source>
        <dbReference type="EMBL" id="OAK72991.1"/>
    </source>
</evidence>
<feature type="transmembrane region" description="Helical" evidence="18">
    <location>
        <begin position="318"/>
        <end position="345"/>
    </location>
</feature>
<evidence type="ECO:0000256" key="11">
    <source>
        <dbReference type="ARBA" id="ARBA00038053"/>
    </source>
</evidence>
<feature type="transmembrane region" description="Helical" evidence="18">
    <location>
        <begin position="12"/>
        <end position="40"/>
    </location>
</feature>
<dbReference type="GO" id="GO:0015648">
    <property type="term" value="F:lipid-linked peptidoglycan transporter activity"/>
    <property type="evidence" value="ECO:0007669"/>
    <property type="project" value="TreeGrafter"/>
</dbReference>
<feature type="transmembrane region" description="Helical" evidence="18">
    <location>
        <begin position="351"/>
        <end position="372"/>
    </location>
</feature>
<evidence type="ECO:0000313" key="20">
    <source>
        <dbReference type="Proteomes" id="UP000077881"/>
    </source>
</evidence>
<comment type="subcellular location">
    <subcellularLocation>
        <location evidence="1">Membrane</location>
        <topology evidence="1">Multi-pass membrane protein</topology>
    </subcellularLocation>
</comment>
<dbReference type="OrthoDB" id="9768187at2"/>
<protein>
    <recommendedName>
        <fullName evidence="12">Probable peptidoglycan glycosyltransferase FtsW</fullName>
        <ecNumber evidence="14">2.4.99.28</ecNumber>
    </recommendedName>
    <alternativeName>
        <fullName evidence="13">Cell division protein FtsW</fullName>
    </alternativeName>
    <alternativeName>
        <fullName evidence="10">Cell wall polymerase</fullName>
    </alternativeName>
    <alternativeName>
        <fullName evidence="9">Peptidoglycan polymerase</fullName>
    </alternativeName>
</protein>
<dbReference type="RefSeq" id="WP_057985763.1">
    <property type="nucleotide sequence ID" value="NZ_JAGGKH010000002.1"/>
</dbReference>
<keyword evidence="8 18" id="KW-0472">Membrane</keyword>
<dbReference type="InterPro" id="IPR001182">
    <property type="entry name" value="FtsW/RodA"/>
</dbReference>
<evidence type="ECO:0000256" key="8">
    <source>
        <dbReference type="ARBA" id="ARBA00023136"/>
    </source>
</evidence>
<organism evidence="19 20">
    <name type="scientific">Lederbergia galactosidilytica</name>
    <dbReference type="NCBI Taxonomy" id="217031"/>
    <lineage>
        <taxon>Bacteria</taxon>
        <taxon>Bacillati</taxon>
        <taxon>Bacillota</taxon>
        <taxon>Bacilli</taxon>
        <taxon>Bacillales</taxon>
        <taxon>Bacillaceae</taxon>
        <taxon>Lederbergia</taxon>
    </lineage>
</organism>
<gene>
    <name evidence="19" type="ORF">ABB05_07110</name>
</gene>
<evidence type="ECO:0000256" key="10">
    <source>
        <dbReference type="ARBA" id="ARBA00033270"/>
    </source>
</evidence>
<evidence type="ECO:0000256" key="12">
    <source>
        <dbReference type="ARBA" id="ARBA00041185"/>
    </source>
</evidence>
<feature type="compositionally biased region" description="Polar residues" evidence="17">
    <location>
        <begin position="398"/>
        <end position="408"/>
    </location>
</feature>
<evidence type="ECO:0000256" key="6">
    <source>
        <dbReference type="ARBA" id="ARBA00022984"/>
    </source>
</evidence>
<sequence>MLKKILKSYDYSIIITYILLTLFGLIMVYSASMVIAIQIYEVPADFFYNKQKINILIGFCAFLFFALFPYKAFRNKNLLILMTILSVAGLLAVSIIGHTSNNAQSWIKLIGSRSIQPSEFVKLSVVIYLSAVYANKQKYINQLNVGALPPVIYLVFVCFLIKMEPDNGTAMITLLIGMIIILCSGMNFRTIGKLTLMGGGAALLLTPFVILKFDSFFTEGNMKRITGYLDPFGNYDDQGFQLVNSYLAIGSGGLKGAGLGQGIQKYGYLPEIHTDFIMSIISEELGIFGVGFVILGIAYIVLRGIIIATKCRDPFGSMLAIGIASMIGIQAFINLGGMSGLIPITGVTLPFISYGGSSIIVLSIAMGLLVNISMFTQYDEKYRTDNKKDYPKEHKKQTSTQTNFQSRRPYQHTH</sequence>
<evidence type="ECO:0000256" key="3">
    <source>
        <dbReference type="ARBA" id="ARBA00022679"/>
    </source>
</evidence>
<reference evidence="19 20" key="1">
    <citation type="submission" date="2015-05" db="EMBL/GenBank/DDBJ databases">
        <title>Comparison of genome.</title>
        <authorList>
            <person name="Zheng Z."/>
            <person name="Sun M."/>
        </authorList>
    </citation>
    <scope>NUCLEOTIDE SEQUENCE [LARGE SCALE GENOMIC DNA]</scope>
    <source>
        <strain evidence="19 20">G25-74</strain>
    </source>
</reference>
<evidence type="ECO:0000256" key="7">
    <source>
        <dbReference type="ARBA" id="ARBA00022989"/>
    </source>
</evidence>
<keyword evidence="4 18" id="KW-0812">Transmembrane</keyword>
<comment type="caution">
    <text evidence="19">The sequence shown here is derived from an EMBL/GenBank/DDBJ whole genome shotgun (WGS) entry which is preliminary data.</text>
</comment>
<keyword evidence="3" id="KW-0808">Transferase</keyword>
<keyword evidence="6" id="KW-0573">Peptidoglycan synthesis</keyword>
<dbReference type="GO" id="GO:0008955">
    <property type="term" value="F:peptidoglycan glycosyltransferase activity"/>
    <property type="evidence" value="ECO:0007669"/>
    <property type="project" value="UniProtKB-EC"/>
</dbReference>
<keyword evidence="19" id="KW-0131">Cell cycle</keyword>
<dbReference type="GO" id="GO:0051301">
    <property type="term" value="P:cell division"/>
    <property type="evidence" value="ECO:0007669"/>
    <property type="project" value="UniProtKB-KW"/>
</dbReference>
<evidence type="ECO:0000256" key="5">
    <source>
        <dbReference type="ARBA" id="ARBA00022960"/>
    </source>
</evidence>
<dbReference type="Pfam" id="PF01098">
    <property type="entry name" value="FTSW_RODA_SPOVE"/>
    <property type="match status" value="1"/>
</dbReference>
<feature type="transmembrane region" description="Helical" evidence="18">
    <location>
        <begin position="169"/>
        <end position="187"/>
    </location>
</feature>
<dbReference type="STRING" id="217031.ABB05_07110"/>
<dbReference type="EMBL" id="LDJR01000032">
    <property type="protein sequence ID" value="OAK72991.1"/>
    <property type="molecule type" value="Genomic_DNA"/>
</dbReference>
<proteinExistence type="inferred from homology"/>
<dbReference type="EC" id="2.4.99.28" evidence="14"/>
<name>A0A177ZYL8_9BACI</name>
<evidence type="ECO:0000256" key="18">
    <source>
        <dbReference type="SAM" id="Phobius"/>
    </source>
</evidence>
<dbReference type="PANTHER" id="PTHR30474">
    <property type="entry name" value="CELL CYCLE PROTEIN"/>
    <property type="match status" value="1"/>
</dbReference>
<feature type="region of interest" description="Disordered" evidence="17">
    <location>
        <begin position="386"/>
        <end position="414"/>
    </location>
</feature>
<comment type="similarity">
    <text evidence="11">Belongs to the SEDS family. FtsW subfamily.</text>
</comment>
<comment type="catalytic activity">
    <reaction evidence="15">
        <text>[GlcNAc-(1-&gt;4)-Mur2Ac(oyl-L-Ala-gamma-D-Glu-L-Lys-D-Ala-D-Ala)](n)-di-trans,octa-cis-undecaprenyl diphosphate + beta-D-GlcNAc-(1-&gt;4)-Mur2Ac(oyl-L-Ala-gamma-D-Glu-L-Lys-D-Ala-D-Ala)-di-trans,octa-cis-undecaprenyl diphosphate = [GlcNAc-(1-&gt;4)-Mur2Ac(oyl-L-Ala-gamma-D-Glu-L-Lys-D-Ala-D-Ala)](n+1)-di-trans,octa-cis-undecaprenyl diphosphate + di-trans,octa-cis-undecaprenyl diphosphate + H(+)</text>
        <dbReference type="Rhea" id="RHEA:23708"/>
        <dbReference type="Rhea" id="RHEA-COMP:9602"/>
        <dbReference type="Rhea" id="RHEA-COMP:9603"/>
        <dbReference type="ChEBI" id="CHEBI:15378"/>
        <dbReference type="ChEBI" id="CHEBI:58405"/>
        <dbReference type="ChEBI" id="CHEBI:60033"/>
        <dbReference type="ChEBI" id="CHEBI:78435"/>
        <dbReference type="EC" id="2.4.99.28"/>
    </reaction>
</comment>
<feature type="transmembrane region" description="Helical" evidence="18">
    <location>
        <begin position="77"/>
        <end position="100"/>
    </location>
</feature>